<feature type="signal peptide" evidence="2">
    <location>
        <begin position="1"/>
        <end position="18"/>
    </location>
</feature>
<reference evidence="4" key="1">
    <citation type="submission" date="2022-09" db="EMBL/GenBank/DDBJ databases">
        <authorList>
            <person name="Yuan C."/>
            <person name="Ke Z."/>
        </authorList>
    </citation>
    <scope>NUCLEOTIDE SEQUENCE</scope>
    <source>
        <strain evidence="4">LB-8</strain>
    </source>
</reference>
<gene>
    <name evidence="4" type="ORF">OCK74_00510</name>
</gene>
<feature type="chain" id="PRO_5040760606" evidence="2">
    <location>
        <begin position="19"/>
        <end position="166"/>
    </location>
</feature>
<dbReference type="RefSeq" id="WP_279295015.1">
    <property type="nucleotide sequence ID" value="NZ_JAOTIF010000001.1"/>
</dbReference>
<evidence type="ECO:0000259" key="3">
    <source>
        <dbReference type="Pfam" id="PF13488"/>
    </source>
</evidence>
<evidence type="ECO:0000256" key="1">
    <source>
        <dbReference type="SAM" id="MobiDB-lite"/>
    </source>
</evidence>
<feature type="compositionally biased region" description="Low complexity" evidence="1">
    <location>
        <begin position="82"/>
        <end position="103"/>
    </location>
</feature>
<evidence type="ECO:0000313" key="4">
    <source>
        <dbReference type="EMBL" id="MCU7547569.1"/>
    </source>
</evidence>
<dbReference type="PROSITE" id="PS51257">
    <property type="entry name" value="PROKAR_LIPOPROTEIN"/>
    <property type="match status" value="1"/>
</dbReference>
<dbReference type="AlphaFoldDB" id="A0A9X3BES5"/>
<accession>A0A9X3BES5</accession>
<feature type="region of interest" description="Disordered" evidence="1">
    <location>
        <begin position="73"/>
        <end position="108"/>
    </location>
</feature>
<sequence>MKQILAALSIAVVMTACSNNPSTDTTKSVSTVDTAGLAEFQAFKQQAAMMKMYEMQNMNAGLVAPQASTAAYSSAPVRRTSSRSYSSRSNGYQSGSMSSSSGNTAKARRGWSKAAKGAVIGGATGAVAGAVINKKNRAVGAVIGGVLGAGGGYAIGRGMDKRDGRF</sequence>
<organism evidence="4 5">
    <name type="scientific">Paraflavisolibacter caeni</name>
    <dbReference type="NCBI Taxonomy" id="2982496"/>
    <lineage>
        <taxon>Bacteria</taxon>
        <taxon>Pseudomonadati</taxon>
        <taxon>Bacteroidota</taxon>
        <taxon>Chitinophagia</taxon>
        <taxon>Chitinophagales</taxon>
        <taxon>Chitinophagaceae</taxon>
        <taxon>Paraflavisolibacter</taxon>
    </lineage>
</organism>
<dbReference type="Pfam" id="PF13488">
    <property type="entry name" value="Gly-zipper_Omp"/>
    <property type="match status" value="1"/>
</dbReference>
<proteinExistence type="predicted"/>
<dbReference type="InterPro" id="IPR039567">
    <property type="entry name" value="Gly-zipper"/>
</dbReference>
<dbReference type="EMBL" id="JAOTIF010000001">
    <property type="protein sequence ID" value="MCU7547569.1"/>
    <property type="molecule type" value="Genomic_DNA"/>
</dbReference>
<feature type="domain" description="Glycine zipper" evidence="3">
    <location>
        <begin position="117"/>
        <end position="162"/>
    </location>
</feature>
<evidence type="ECO:0000256" key="2">
    <source>
        <dbReference type="SAM" id="SignalP"/>
    </source>
</evidence>
<comment type="caution">
    <text evidence="4">The sequence shown here is derived from an EMBL/GenBank/DDBJ whole genome shotgun (WGS) entry which is preliminary data.</text>
</comment>
<evidence type="ECO:0000313" key="5">
    <source>
        <dbReference type="Proteomes" id="UP001155483"/>
    </source>
</evidence>
<name>A0A9X3BES5_9BACT</name>
<reference evidence="4" key="2">
    <citation type="submission" date="2023-04" db="EMBL/GenBank/DDBJ databases">
        <title>Paracnuella aquatica gen. nov., sp. nov., a member of the family Chitinophagaceae isolated from a hot spring.</title>
        <authorList>
            <person name="Wang C."/>
        </authorList>
    </citation>
    <scope>NUCLEOTIDE SEQUENCE</scope>
    <source>
        <strain evidence="4">LB-8</strain>
    </source>
</reference>
<protein>
    <submittedName>
        <fullName evidence="4">Glycine zipper domain-containing protein</fullName>
    </submittedName>
</protein>
<dbReference type="Proteomes" id="UP001155483">
    <property type="component" value="Unassembled WGS sequence"/>
</dbReference>
<keyword evidence="2" id="KW-0732">Signal</keyword>
<keyword evidence="5" id="KW-1185">Reference proteome</keyword>